<dbReference type="EMBL" id="JACGCI010000125">
    <property type="protein sequence ID" value="KAF6744180.1"/>
    <property type="molecule type" value="Genomic_DNA"/>
</dbReference>
<feature type="compositionally biased region" description="Polar residues" evidence="1">
    <location>
        <begin position="181"/>
        <end position="203"/>
    </location>
</feature>
<feature type="region of interest" description="Disordered" evidence="1">
    <location>
        <begin position="80"/>
        <end position="157"/>
    </location>
</feature>
<feature type="region of interest" description="Disordered" evidence="1">
    <location>
        <begin position="1"/>
        <end position="56"/>
    </location>
</feature>
<dbReference type="Proteomes" id="UP000521943">
    <property type="component" value="Unassembled WGS sequence"/>
</dbReference>
<name>A0A8H6HBU4_9AGAR</name>
<sequence length="348" mass="39056">MPGQLPITEPRPADRRSQLPRRALFNPSEAAQHSSIQPTAEVNTENPSVRMPAHMPNVQPPLSPLARPILTFGQFAERLGNENTRPQSPVSSTSGYFRPSPNNPFRVLLNNNPLPEPQNSVNTRQEVRVKNEPISIAQPRNDPQRAPSANTSRPAVSTLNPVAGYSLLQTDKPREFLRTTTNVPVQETQNNRAEGSSQYQSTWHDNDSDYTDDNPPRTERLHKLGSPLINGIYASSERISEVILEIPTCLSTTTFAKGESEGSENTWERYYVVLKLAEESLGKPLPSGRQLACPEARDFFQGEYKALHELLTHVWRYKHEGGGVGYRLDMNRWKELSARLNEIKTCGK</sequence>
<evidence type="ECO:0000313" key="2">
    <source>
        <dbReference type="EMBL" id="KAF6744180.1"/>
    </source>
</evidence>
<comment type="caution">
    <text evidence="2">The sequence shown here is derived from an EMBL/GenBank/DDBJ whole genome shotgun (WGS) entry which is preliminary data.</text>
</comment>
<feature type="compositionally biased region" description="Polar residues" evidence="1">
    <location>
        <begin position="147"/>
        <end position="157"/>
    </location>
</feature>
<dbReference type="AlphaFoldDB" id="A0A8H6HBU4"/>
<accession>A0A8H6HBU4</accession>
<feature type="compositionally biased region" description="Polar residues" evidence="1">
    <location>
        <begin position="81"/>
        <end position="95"/>
    </location>
</feature>
<evidence type="ECO:0000313" key="3">
    <source>
        <dbReference type="Proteomes" id="UP000521943"/>
    </source>
</evidence>
<evidence type="ECO:0000256" key="1">
    <source>
        <dbReference type="SAM" id="MobiDB-lite"/>
    </source>
</evidence>
<gene>
    <name evidence="2" type="ORF">DFP72DRAFT_1078892</name>
</gene>
<feature type="region of interest" description="Disordered" evidence="1">
    <location>
        <begin position="181"/>
        <end position="222"/>
    </location>
</feature>
<organism evidence="2 3">
    <name type="scientific">Ephemerocybe angulata</name>
    <dbReference type="NCBI Taxonomy" id="980116"/>
    <lineage>
        <taxon>Eukaryota</taxon>
        <taxon>Fungi</taxon>
        <taxon>Dikarya</taxon>
        <taxon>Basidiomycota</taxon>
        <taxon>Agaricomycotina</taxon>
        <taxon>Agaricomycetes</taxon>
        <taxon>Agaricomycetidae</taxon>
        <taxon>Agaricales</taxon>
        <taxon>Agaricineae</taxon>
        <taxon>Psathyrellaceae</taxon>
        <taxon>Ephemerocybe</taxon>
    </lineage>
</organism>
<feature type="compositionally biased region" description="Polar residues" evidence="1">
    <location>
        <begin position="29"/>
        <end position="47"/>
    </location>
</feature>
<proteinExistence type="predicted"/>
<protein>
    <submittedName>
        <fullName evidence="2">Uncharacterized protein</fullName>
    </submittedName>
</protein>
<keyword evidence="3" id="KW-1185">Reference proteome</keyword>
<reference evidence="2 3" key="1">
    <citation type="submission" date="2020-07" db="EMBL/GenBank/DDBJ databases">
        <title>Comparative genomics of pyrophilous fungi reveals a link between fire events and developmental genes.</title>
        <authorList>
            <consortium name="DOE Joint Genome Institute"/>
            <person name="Steindorff A.S."/>
            <person name="Carver A."/>
            <person name="Calhoun S."/>
            <person name="Stillman K."/>
            <person name="Liu H."/>
            <person name="Lipzen A."/>
            <person name="Pangilinan J."/>
            <person name="Labutti K."/>
            <person name="Bruns T.D."/>
            <person name="Grigoriev I.V."/>
        </authorList>
    </citation>
    <scope>NUCLEOTIDE SEQUENCE [LARGE SCALE GENOMIC DNA]</scope>
    <source>
        <strain evidence="2 3">CBS 144469</strain>
    </source>
</reference>